<dbReference type="InterPro" id="IPR036754">
    <property type="entry name" value="YbaK/aa-tRNA-synt-asso_dom_sf"/>
</dbReference>
<keyword evidence="3" id="KW-1185">Reference proteome</keyword>
<sequence>MSVCRSFTILRTIYLLSSHHLRLSDLKTELGQELRFASEDEIVYLFRECDRGAIPPVDTCSGIDALIDDDMERKQDIYLESGDHAVLVQIRGRNFAPP</sequence>
<dbReference type="InterPro" id="IPR007214">
    <property type="entry name" value="YbaK/aa-tRNA-synth-assoc-dom"/>
</dbReference>
<dbReference type="SUPFAM" id="SSF55826">
    <property type="entry name" value="YbaK/ProRS associated domain"/>
    <property type="match status" value="1"/>
</dbReference>
<dbReference type="RefSeq" id="WP_199046591.1">
    <property type="nucleotide sequence ID" value="NZ_JAELXT010000002.1"/>
</dbReference>
<evidence type="ECO:0000313" key="2">
    <source>
        <dbReference type="EMBL" id="MBJ6124388.1"/>
    </source>
</evidence>
<name>A0ABS0XWI4_9HYPH</name>
<feature type="domain" description="YbaK/aminoacyl-tRNA synthetase-associated" evidence="1">
    <location>
        <begin position="15"/>
        <end position="93"/>
    </location>
</feature>
<dbReference type="Pfam" id="PF04073">
    <property type="entry name" value="tRNA_edit"/>
    <property type="match status" value="1"/>
</dbReference>
<dbReference type="EMBL" id="JAELXT010000002">
    <property type="protein sequence ID" value="MBJ6124388.1"/>
    <property type="molecule type" value="Genomic_DNA"/>
</dbReference>
<proteinExistence type="predicted"/>
<dbReference type="CDD" id="cd04332">
    <property type="entry name" value="YbaK_like"/>
    <property type="match status" value="1"/>
</dbReference>
<evidence type="ECO:0000313" key="3">
    <source>
        <dbReference type="Proteomes" id="UP000620670"/>
    </source>
</evidence>
<dbReference type="Proteomes" id="UP000620670">
    <property type="component" value="Unassembled WGS sequence"/>
</dbReference>
<reference evidence="3" key="1">
    <citation type="submission" date="2020-12" db="EMBL/GenBank/DDBJ databases">
        <title>Hymenobacter sp.</title>
        <authorList>
            <person name="Kim M.K."/>
        </authorList>
    </citation>
    <scope>NUCLEOTIDE SEQUENCE [LARGE SCALE GENOMIC DNA]</scope>
    <source>
        <strain evidence="3">BT325</strain>
    </source>
</reference>
<evidence type="ECO:0000259" key="1">
    <source>
        <dbReference type="Pfam" id="PF04073"/>
    </source>
</evidence>
<organism evidence="2 3">
    <name type="scientific">Microvirga splendida</name>
    <dbReference type="NCBI Taxonomy" id="2795727"/>
    <lineage>
        <taxon>Bacteria</taxon>
        <taxon>Pseudomonadati</taxon>
        <taxon>Pseudomonadota</taxon>
        <taxon>Alphaproteobacteria</taxon>
        <taxon>Hyphomicrobiales</taxon>
        <taxon>Methylobacteriaceae</taxon>
        <taxon>Microvirga</taxon>
    </lineage>
</organism>
<protein>
    <submittedName>
        <fullName evidence="2">YbaK/EbsC family protein</fullName>
    </submittedName>
</protein>
<comment type="caution">
    <text evidence="2">The sequence shown here is derived from an EMBL/GenBank/DDBJ whole genome shotgun (WGS) entry which is preliminary data.</text>
</comment>
<dbReference type="Gene3D" id="3.90.960.10">
    <property type="entry name" value="YbaK/aminoacyl-tRNA synthetase-associated domain"/>
    <property type="match status" value="1"/>
</dbReference>
<accession>A0ABS0XWI4</accession>
<gene>
    <name evidence="2" type="ORF">JAO75_03090</name>
</gene>